<evidence type="ECO:0000313" key="1">
    <source>
        <dbReference type="EMBL" id="PXA71991.1"/>
    </source>
</evidence>
<comment type="caution">
    <text evidence="1">The sequence shown here is derived from an EMBL/GenBank/DDBJ whole genome shotgun (WGS) entry which is preliminary data.</text>
</comment>
<dbReference type="RefSeq" id="WP_110125514.1">
    <property type="nucleotide sequence ID" value="NZ_QHLY01000005.1"/>
</dbReference>
<proteinExistence type="predicted"/>
<organism evidence="1 2">
    <name type="scientific">Cryobacterium arcticum</name>
    <dbReference type="NCBI Taxonomy" id="670052"/>
    <lineage>
        <taxon>Bacteria</taxon>
        <taxon>Bacillati</taxon>
        <taxon>Actinomycetota</taxon>
        <taxon>Actinomycetes</taxon>
        <taxon>Micrococcales</taxon>
        <taxon>Microbacteriaceae</taxon>
        <taxon>Cryobacterium</taxon>
    </lineage>
</organism>
<gene>
    <name evidence="1" type="ORF">CTB96_03505</name>
</gene>
<dbReference type="Proteomes" id="UP000246722">
    <property type="component" value="Unassembled WGS sequence"/>
</dbReference>
<dbReference type="AlphaFoldDB" id="A0A317ZZ99"/>
<name>A0A317ZZ99_9MICO</name>
<reference evidence="1 2" key="1">
    <citation type="submission" date="2018-05" db="EMBL/GenBank/DDBJ databases">
        <title>Genetic diversity of glacier-inhabiting Cryobacterium bacteria in China and description of Cryobacterium mengkeensis sp. nov. and Arthrobacter glacialis sp. nov.</title>
        <authorList>
            <person name="Liu Q."/>
            <person name="Xin Y.-H."/>
        </authorList>
    </citation>
    <scope>NUCLEOTIDE SEQUENCE [LARGE SCALE GENOMIC DNA]</scope>
    <source>
        <strain evidence="1 2">SK-1</strain>
    </source>
</reference>
<evidence type="ECO:0000313" key="2">
    <source>
        <dbReference type="Proteomes" id="UP000246722"/>
    </source>
</evidence>
<dbReference type="EMBL" id="QHLY01000005">
    <property type="protein sequence ID" value="PXA71991.1"/>
    <property type="molecule type" value="Genomic_DNA"/>
</dbReference>
<keyword evidence="2" id="KW-1185">Reference proteome</keyword>
<protein>
    <submittedName>
        <fullName evidence="1">Uncharacterized protein</fullName>
    </submittedName>
</protein>
<accession>A0A317ZZ99</accession>
<dbReference type="OrthoDB" id="5119276at2"/>
<sequence length="88" mass="9312">MQAHTLTVGDRQYRLRTQCDVAALSDLLTEAVRLGGGMVRLPVAGETHVSVLVSPGTLIVLETHEVAAALAEGPAAPVHWPAIDDLDF</sequence>